<dbReference type="SUPFAM" id="SSF47413">
    <property type="entry name" value="lambda repressor-like DNA-binding domains"/>
    <property type="match status" value="1"/>
</dbReference>
<dbReference type="PANTHER" id="PTHR46558:SF4">
    <property type="entry name" value="DNA-BIDING PHAGE PROTEIN"/>
    <property type="match status" value="1"/>
</dbReference>
<comment type="caution">
    <text evidence="8">The sequence shown here is derived from an EMBL/GenBank/DDBJ whole genome shotgun (WGS) entry which is preliminary data.</text>
</comment>
<keyword evidence="5 6" id="KW-0472">Membrane</keyword>
<reference evidence="8 9" key="1">
    <citation type="submission" date="2019-04" db="EMBL/GenBank/DDBJ databases">
        <title>Pedobacter sp. RP-3-22 sp. nov., isolated from Arctic soil.</title>
        <authorList>
            <person name="Dahal R.H."/>
            <person name="Kim D.-U."/>
        </authorList>
    </citation>
    <scope>NUCLEOTIDE SEQUENCE [LARGE SCALE GENOMIC DNA]</scope>
    <source>
        <strain evidence="8 9">RP-3-22</strain>
    </source>
</reference>
<dbReference type="InterPro" id="IPR019109">
    <property type="entry name" value="MamF_MmsF"/>
</dbReference>
<keyword evidence="2 6" id="KW-0812">Transmembrane</keyword>
<feature type="transmembrane region" description="Helical" evidence="6">
    <location>
        <begin position="154"/>
        <end position="180"/>
    </location>
</feature>
<accession>A0A4U1CWA1</accession>
<evidence type="ECO:0000256" key="1">
    <source>
        <dbReference type="ARBA" id="ARBA00004141"/>
    </source>
</evidence>
<evidence type="ECO:0000313" key="9">
    <source>
        <dbReference type="Proteomes" id="UP000309488"/>
    </source>
</evidence>
<evidence type="ECO:0000256" key="6">
    <source>
        <dbReference type="SAM" id="Phobius"/>
    </source>
</evidence>
<dbReference type="Pfam" id="PF09685">
    <property type="entry name" value="MamF_MmsF"/>
    <property type="match status" value="1"/>
</dbReference>
<keyword evidence="4" id="KW-0238">DNA-binding</keyword>
<dbReference type="Pfam" id="PF01381">
    <property type="entry name" value="HTH_3"/>
    <property type="match status" value="1"/>
</dbReference>
<evidence type="ECO:0000256" key="2">
    <source>
        <dbReference type="ARBA" id="ARBA00022692"/>
    </source>
</evidence>
<gene>
    <name evidence="8" type="ORF">FA048_10225</name>
</gene>
<dbReference type="GO" id="GO:0003677">
    <property type="term" value="F:DNA binding"/>
    <property type="evidence" value="ECO:0007669"/>
    <property type="project" value="UniProtKB-KW"/>
</dbReference>
<organism evidence="8 9">
    <name type="scientific">Pedobacter polaris</name>
    <dbReference type="NCBI Taxonomy" id="2571273"/>
    <lineage>
        <taxon>Bacteria</taxon>
        <taxon>Pseudomonadati</taxon>
        <taxon>Bacteroidota</taxon>
        <taxon>Sphingobacteriia</taxon>
        <taxon>Sphingobacteriales</taxon>
        <taxon>Sphingobacteriaceae</taxon>
        <taxon>Pedobacter</taxon>
    </lineage>
</organism>
<sequence>MVQHLDTSKQMRSLKSICCLPYCNRIFFSSTNFSNLTILASNYYYRCNVCFPHSYPLIIYRQILSLLSVKMELGEKIAQARKNKGLTQEQLAELTKVTGRTIQRIESGASEPRTFTLKVIAEALDTSFEQLNSTSATGDIRVNIKPDTDEQRHFLQLLTLSCFSYILIPVFHFLIPLLIFKRSKDRDASTIKIARRIIRTQIYWVVATNIFFLLCLGYNLISAVYFKREFLISYLVPFFVTYLFNAGLLFWQMLEISKADLDEKRPN</sequence>
<dbReference type="EMBL" id="SWBR01000002">
    <property type="protein sequence ID" value="TKC10549.1"/>
    <property type="molecule type" value="Genomic_DNA"/>
</dbReference>
<dbReference type="InterPro" id="IPR001387">
    <property type="entry name" value="Cro/C1-type_HTH"/>
</dbReference>
<dbReference type="PANTHER" id="PTHR46558">
    <property type="entry name" value="TRACRIPTIONAL REGULATORY PROTEIN-RELATED-RELATED"/>
    <property type="match status" value="1"/>
</dbReference>
<dbReference type="OrthoDB" id="1357763at2"/>
<evidence type="ECO:0000256" key="4">
    <source>
        <dbReference type="ARBA" id="ARBA00023125"/>
    </source>
</evidence>
<evidence type="ECO:0000256" key="3">
    <source>
        <dbReference type="ARBA" id="ARBA00022989"/>
    </source>
</evidence>
<dbReference type="CDD" id="cd00093">
    <property type="entry name" value="HTH_XRE"/>
    <property type="match status" value="1"/>
</dbReference>
<protein>
    <submittedName>
        <fullName evidence="8">Helix-turn-helix domain-containing protein</fullName>
    </submittedName>
</protein>
<dbReference type="PROSITE" id="PS50943">
    <property type="entry name" value="HTH_CROC1"/>
    <property type="match status" value="1"/>
</dbReference>
<keyword evidence="3 6" id="KW-1133">Transmembrane helix</keyword>
<feature type="transmembrane region" description="Helical" evidence="6">
    <location>
        <begin position="201"/>
        <end position="225"/>
    </location>
</feature>
<evidence type="ECO:0000259" key="7">
    <source>
        <dbReference type="PROSITE" id="PS50943"/>
    </source>
</evidence>
<dbReference type="InterPro" id="IPR010982">
    <property type="entry name" value="Lambda_DNA-bd_dom_sf"/>
</dbReference>
<proteinExistence type="predicted"/>
<feature type="transmembrane region" description="Helical" evidence="6">
    <location>
        <begin position="231"/>
        <end position="251"/>
    </location>
</feature>
<comment type="subcellular location">
    <subcellularLocation>
        <location evidence="1">Membrane</location>
        <topology evidence="1">Multi-pass membrane protein</topology>
    </subcellularLocation>
</comment>
<dbReference type="SMART" id="SM00530">
    <property type="entry name" value="HTH_XRE"/>
    <property type="match status" value="1"/>
</dbReference>
<dbReference type="Proteomes" id="UP000309488">
    <property type="component" value="Unassembled WGS sequence"/>
</dbReference>
<dbReference type="Gene3D" id="1.10.260.40">
    <property type="entry name" value="lambda repressor-like DNA-binding domains"/>
    <property type="match status" value="1"/>
</dbReference>
<keyword evidence="9" id="KW-1185">Reference proteome</keyword>
<dbReference type="AlphaFoldDB" id="A0A4U1CWA1"/>
<feature type="domain" description="HTH cro/C1-type" evidence="7">
    <location>
        <begin position="77"/>
        <end position="131"/>
    </location>
</feature>
<name>A0A4U1CWA1_9SPHI</name>
<evidence type="ECO:0000256" key="5">
    <source>
        <dbReference type="ARBA" id="ARBA00023136"/>
    </source>
</evidence>
<evidence type="ECO:0000313" key="8">
    <source>
        <dbReference type="EMBL" id="TKC10549.1"/>
    </source>
</evidence>